<name>A0ABR8D4U8_9NOST</name>
<evidence type="ECO:0000313" key="1">
    <source>
        <dbReference type="EMBL" id="MBD2501491.1"/>
    </source>
</evidence>
<evidence type="ECO:0000313" key="2">
    <source>
        <dbReference type="Proteomes" id="UP000661112"/>
    </source>
</evidence>
<dbReference type="InterPro" id="IPR010985">
    <property type="entry name" value="Ribbon_hlx_hlx"/>
</dbReference>
<proteinExistence type="predicted"/>
<comment type="caution">
    <text evidence="1">The sequence shown here is derived from an EMBL/GenBank/DDBJ whole genome shotgun (WGS) entry which is preliminary data.</text>
</comment>
<sequence length="65" mass="7373">MASITIDIPDNQLQKLQELAKLHGISLEALLSASIEEWLSEQKSDFNEAANYVLKKNAELYRRLA</sequence>
<keyword evidence="1" id="KW-0238">DNA-binding</keyword>
<dbReference type="EMBL" id="JACJSG010000015">
    <property type="protein sequence ID" value="MBD2501491.1"/>
    <property type="molecule type" value="Genomic_DNA"/>
</dbReference>
<gene>
    <name evidence="1" type="ORF">H6G83_12920</name>
</gene>
<organism evidence="1 2">
    <name type="scientific">Anabaena azotica FACHB-119</name>
    <dbReference type="NCBI Taxonomy" id="947527"/>
    <lineage>
        <taxon>Bacteria</taxon>
        <taxon>Bacillati</taxon>
        <taxon>Cyanobacteriota</taxon>
        <taxon>Cyanophyceae</taxon>
        <taxon>Nostocales</taxon>
        <taxon>Nostocaceae</taxon>
        <taxon>Anabaena</taxon>
        <taxon>Anabaena azotica</taxon>
    </lineage>
</organism>
<dbReference type="RefSeq" id="WP_190472404.1">
    <property type="nucleotide sequence ID" value="NZ_JACJSG010000015.1"/>
</dbReference>
<accession>A0ABR8D4U8</accession>
<protein>
    <submittedName>
        <fullName evidence="1">DNA-binding protein</fullName>
    </submittedName>
</protein>
<dbReference type="InterPro" id="IPR013321">
    <property type="entry name" value="Arc_rbn_hlx_hlx"/>
</dbReference>
<dbReference type="SUPFAM" id="SSF47598">
    <property type="entry name" value="Ribbon-helix-helix"/>
    <property type="match status" value="1"/>
</dbReference>
<dbReference type="Gene3D" id="1.10.1220.10">
    <property type="entry name" value="Met repressor-like"/>
    <property type="match status" value="1"/>
</dbReference>
<keyword evidence="2" id="KW-1185">Reference proteome</keyword>
<dbReference type="Proteomes" id="UP000661112">
    <property type="component" value="Unassembled WGS sequence"/>
</dbReference>
<reference evidence="1 2" key="1">
    <citation type="journal article" date="2020" name="ISME J.">
        <title>Comparative genomics reveals insights into cyanobacterial evolution and habitat adaptation.</title>
        <authorList>
            <person name="Chen M.Y."/>
            <person name="Teng W.K."/>
            <person name="Zhao L."/>
            <person name="Hu C.X."/>
            <person name="Zhou Y.K."/>
            <person name="Han B.P."/>
            <person name="Song L.R."/>
            <person name="Shu W.S."/>
        </authorList>
    </citation>
    <scope>NUCLEOTIDE SEQUENCE [LARGE SCALE GENOMIC DNA]</scope>
    <source>
        <strain evidence="1 2">FACHB-119</strain>
    </source>
</reference>
<dbReference type="GO" id="GO:0003677">
    <property type="term" value="F:DNA binding"/>
    <property type="evidence" value="ECO:0007669"/>
    <property type="project" value="UniProtKB-KW"/>
</dbReference>